<dbReference type="InterPro" id="IPR000700">
    <property type="entry name" value="PAS-assoc_C"/>
</dbReference>
<comment type="catalytic activity">
    <reaction evidence="1">
        <text>ATP + protein L-histidine = ADP + protein N-phospho-L-histidine.</text>
        <dbReference type="EC" id="2.7.13.3"/>
    </reaction>
</comment>
<dbReference type="InterPro" id="IPR036097">
    <property type="entry name" value="HisK_dim/P_sf"/>
</dbReference>
<evidence type="ECO:0000259" key="8">
    <source>
        <dbReference type="PROSITE" id="PS50109"/>
    </source>
</evidence>
<evidence type="ECO:0000313" key="11">
    <source>
        <dbReference type="EMBL" id="AKU91619.1"/>
    </source>
</evidence>
<feature type="domain" description="Response regulatory" evidence="9">
    <location>
        <begin position="580"/>
        <end position="694"/>
    </location>
</feature>
<name>A0A0K1PES1_9BACT</name>
<feature type="domain" description="Histidine kinase" evidence="8">
    <location>
        <begin position="221"/>
        <end position="439"/>
    </location>
</feature>
<dbReference type="InterPro" id="IPR035965">
    <property type="entry name" value="PAS-like_dom_sf"/>
</dbReference>
<proteinExistence type="predicted"/>
<dbReference type="Pfam" id="PF00072">
    <property type="entry name" value="Response_reg"/>
    <property type="match status" value="3"/>
</dbReference>
<dbReference type="SMART" id="SM00091">
    <property type="entry name" value="PAS"/>
    <property type="match status" value="1"/>
</dbReference>
<dbReference type="PANTHER" id="PTHR43047:SF72">
    <property type="entry name" value="OSMOSENSING HISTIDINE PROTEIN KINASE SLN1"/>
    <property type="match status" value="1"/>
</dbReference>
<dbReference type="STRING" id="1391653.AKJ08_2006"/>
<dbReference type="SUPFAM" id="SSF55874">
    <property type="entry name" value="ATPase domain of HSP90 chaperone/DNA topoisomerase II/histidine kinase"/>
    <property type="match status" value="1"/>
</dbReference>
<dbReference type="InterPro" id="IPR000014">
    <property type="entry name" value="PAS"/>
</dbReference>
<keyword evidence="4" id="KW-0808">Transferase</keyword>
<dbReference type="InterPro" id="IPR036890">
    <property type="entry name" value="HATPase_C_sf"/>
</dbReference>
<dbReference type="EMBL" id="CP012332">
    <property type="protein sequence ID" value="AKU91619.1"/>
    <property type="molecule type" value="Genomic_DNA"/>
</dbReference>
<evidence type="ECO:0000256" key="7">
    <source>
        <dbReference type="SAM" id="Coils"/>
    </source>
</evidence>
<evidence type="ECO:0000256" key="4">
    <source>
        <dbReference type="ARBA" id="ARBA00022679"/>
    </source>
</evidence>
<accession>A0A0K1PES1</accession>
<evidence type="ECO:0000256" key="2">
    <source>
        <dbReference type="ARBA" id="ARBA00012438"/>
    </source>
</evidence>
<dbReference type="Pfam" id="PF00512">
    <property type="entry name" value="HisKA"/>
    <property type="match status" value="1"/>
</dbReference>
<dbReference type="InterPro" id="IPR011006">
    <property type="entry name" value="CheY-like_superfamily"/>
</dbReference>
<evidence type="ECO:0000259" key="10">
    <source>
        <dbReference type="PROSITE" id="PS50113"/>
    </source>
</evidence>
<feature type="coiled-coil region" evidence="7">
    <location>
        <begin position="135"/>
        <end position="217"/>
    </location>
</feature>
<dbReference type="FunFam" id="3.30.565.10:FF:000010">
    <property type="entry name" value="Sensor histidine kinase RcsC"/>
    <property type="match status" value="1"/>
</dbReference>
<feature type="modified residue" description="4-aspartylphosphate" evidence="6">
    <location>
        <position position="629"/>
    </location>
</feature>
<dbReference type="OrthoDB" id="9801651at2"/>
<protein>
    <recommendedName>
        <fullName evidence="2">histidine kinase</fullName>
        <ecNumber evidence="2">2.7.13.3</ecNumber>
    </recommendedName>
</protein>
<reference evidence="11 12" key="1">
    <citation type="submission" date="2015-08" db="EMBL/GenBank/DDBJ databases">
        <authorList>
            <person name="Babu N.S."/>
            <person name="Beckwith C.J."/>
            <person name="Beseler K.G."/>
            <person name="Brison A."/>
            <person name="Carone J.V."/>
            <person name="Caskin T.P."/>
            <person name="Diamond M."/>
            <person name="Durham M.E."/>
            <person name="Foxe J.M."/>
            <person name="Go M."/>
            <person name="Henderson B.A."/>
            <person name="Jones I.B."/>
            <person name="McGettigan J.A."/>
            <person name="Micheletti S.J."/>
            <person name="Nasrallah M.E."/>
            <person name="Ortiz D."/>
            <person name="Piller C.R."/>
            <person name="Privatt S.R."/>
            <person name="Schneider S.L."/>
            <person name="Sharp S."/>
            <person name="Smith T.C."/>
            <person name="Stanton J.D."/>
            <person name="Ullery H.E."/>
            <person name="Wilson R.J."/>
            <person name="Serrano M.G."/>
            <person name="Buck G."/>
            <person name="Lee V."/>
            <person name="Wang Y."/>
            <person name="Carvalho R."/>
            <person name="Voegtly L."/>
            <person name="Shi R."/>
            <person name="Duckworth R."/>
            <person name="Johnson A."/>
            <person name="Loviza R."/>
            <person name="Walstead R."/>
            <person name="Shah Z."/>
            <person name="Kiflezghi M."/>
            <person name="Wade K."/>
            <person name="Ball S.L."/>
            <person name="Bradley K.W."/>
            <person name="Asai D.J."/>
            <person name="Bowman C.A."/>
            <person name="Russell D.A."/>
            <person name="Pope W.H."/>
            <person name="Jacobs-Sera D."/>
            <person name="Hendrix R.W."/>
            <person name="Hatfull G.F."/>
        </authorList>
    </citation>
    <scope>NUCLEOTIDE SEQUENCE [LARGE SCALE GENOMIC DNA]</scope>
    <source>
        <strain evidence="11 12">DSM 27710</strain>
    </source>
</reference>
<dbReference type="PRINTS" id="PR00344">
    <property type="entry name" value="BCTRLSENSOR"/>
</dbReference>
<dbReference type="GO" id="GO:0005886">
    <property type="term" value="C:plasma membrane"/>
    <property type="evidence" value="ECO:0007669"/>
    <property type="project" value="TreeGrafter"/>
</dbReference>
<dbReference type="InterPro" id="IPR013656">
    <property type="entry name" value="PAS_4"/>
</dbReference>
<dbReference type="PROSITE" id="PS50113">
    <property type="entry name" value="PAC"/>
    <property type="match status" value="1"/>
</dbReference>
<dbReference type="EC" id="2.7.13.3" evidence="2"/>
<keyword evidence="3 6" id="KW-0597">Phosphoprotein</keyword>
<dbReference type="InterPro" id="IPR003594">
    <property type="entry name" value="HATPase_dom"/>
</dbReference>
<feature type="domain" description="Response regulatory" evidence="9">
    <location>
        <begin position="461"/>
        <end position="574"/>
    </location>
</feature>
<dbReference type="PATRIC" id="fig|1391653.3.peg.2097"/>
<feature type="domain" description="Response regulatory" evidence="9">
    <location>
        <begin position="708"/>
        <end position="823"/>
    </location>
</feature>
<dbReference type="SUPFAM" id="SSF55785">
    <property type="entry name" value="PYP-like sensor domain (PAS domain)"/>
    <property type="match status" value="1"/>
</dbReference>
<dbReference type="PROSITE" id="PS50109">
    <property type="entry name" value="HIS_KIN"/>
    <property type="match status" value="1"/>
</dbReference>
<keyword evidence="7" id="KW-0175">Coiled coil</keyword>
<dbReference type="PANTHER" id="PTHR43047">
    <property type="entry name" value="TWO-COMPONENT HISTIDINE PROTEIN KINASE"/>
    <property type="match status" value="1"/>
</dbReference>
<dbReference type="InterPro" id="IPR004358">
    <property type="entry name" value="Sig_transdc_His_kin-like_C"/>
</dbReference>
<dbReference type="SMART" id="SM00388">
    <property type="entry name" value="HisKA"/>
    <property type="match status" value="1"/>
</dbReference>
<feature type="domain" description="PAC" evidence="10">
    <location>
        <begin position="92"/>
        <end position="144"/>
    </location>
</feature>
<feature type="modified residue" description="4-aspartylphosphate" evidence="6">
    <location>
        <position position="510"/>
    </location>
</feature>
<dbReference type="SMART" id="SM00387">
    <property type="entry name" value="HATPase_c"/>
    <property type="match status" value="1"/>
</dbReference>
<dbReference type="AlphaFoldDB" id="A0A0K1PES1"/>
<dbReference type="CDD" id="cd00082">
    <property type="entry name" value="HisKA"/>
    <property type="match status" value="1"/>
</dbReference>
<dbReference type="Gene3D" id="3.30.450.20">
    <property type="entry name" value="PAS domain"/>
    <property type="match status" value="1"/>
</dbReference>
<dbReference type="Pfam" id="PF08448">
    <property type="entry name" value="PAS_4"/>
    <property type="match status" value="1"/>
</dbReference>
<dbReference type="SUPFAM" id="SSF52172">
    <property type="entry name" value="CheY-like"/>
    <property type="match status" value="3"/>
</dbReference>
<feature type="modified residue" description="4-aspartylphosphate" evidence="6">
    <location>
        <position position="756"/>
    </location>
</feature>
<dbReference type="Gene3D" id="3.30.565.10">
    <property type="entry name" value="Histidine kinase-like ATPase, C-terminal domain"/>
    <property type="match status" value="1"/>
</dbReference>
<dbReference type="SMART" id="SM00448">
    <property type="entry name" value="REC"/>
    <property type="match status" value="3"/>
</dbReference>
<evidence type="ECO:0000256" key="3">
    <source>
        <dbReference type="ARBA" id="ARBA00022553"/>
    </source>
</evidence>
<dbReference type="Gene3D" id="1.10.287.130">
    <property type="match status" value="1"/>
</dbReference>
<dbReference type="NCBIfam" id="TIGR00229">
    <property type="entry name" value="sensory_box"/>
    <property type="match status" value="1"/>
</dbReference>
<evidence type="ECO:0000256" key="5">
    <source>
        <dbReference type="ARBA" id="ARBA00022777"/>
    </source>
</evidence>
<keyword evidence="5" id="KW-0418">Kinase</keyword>
<dbReference type="PROSITE" id="PS50110">
    <property type="entry name" value="RESPONSE_REGULATORY"/>
    <property type="match status" value="3"/>
</dbReference>
<dbReference type="CDD" id="cd16922">
    <property type="entry name" value="HATPase_EvgS-ArcB-TorS-like"/>
    <property type="match status" value="1"/>
</dbReference>
<dbReference type="InterPro" id="IPR005467">
    <property type="entry name" value="His_kinase_dom"/>
</dbReference>
<gene>
    <name evidence="11" type="ORF">AKJ08_2006</name>
</gene>
<evidence type="ECO:0000256" key="6">
    <source>
        <dbReference type="PROSITE-ProRule" id="PRU00169"/>
    </source>
</evidence>
<dbReference type="Pfam" id="PF02518">
    <property type="entry name" value="HATPase_c"/>
    <property type="match status" value="1"/>
</dbReference>
<dbReference type="GO" id="GO:0009927">
    <property type="term" value="F:histidine phosphotransfer kinase activity"/>
    <property type="evidence" value="ECO:0007669"/>
    <property type="project" value="TreeGrafter"/>
</dbReference>
<dbReference type="InterPro" id="IPR001789">
    <property type="entry name" value="Sig_transdc_resp-reg_receiver"/>
</dbReference>
<dbReference type="GO" id="GO:0000155">
    <property type="term" value="F:phosphorelay sensor kinase activity"/>
    <property type="evidence" value="ECO:0007669"/>
    <property type="project" value="InterPro"/>
</dbReference>
<dbReference type="RefSeq" id="WP_050725906.1">
    <property type="nucleotide sequence ID" value="NZ_CP012332.1"/>
</dbReference>
<evidence type="ECO:0000313" key="12">
    <source>
        <dbReference type="Proteomes" id="UP000055590"/>
    </source>
</evidence>
<dbReference type="CDD" id="cd17574">
    <property type="entry name" value="REC_OmpR"/>
    <property type="match status" value="2"/>
</dbReference>
<dbReference type="Gene3D" id="3.40.50.2300">
    <property type="match status" value="3"/>
</dbReference>
<dbReference type="Proteomes" id="UP000055590">
    <property type="component" value="Chromosome"/>
</dbReference>
<evidence type="ECO:0000256" key="1">
    <source>
        <dbReference type="ARBA" id="ARBA00000085"/>
    </source>
</evidence>
<dbReference type="KEGG" id="vin:AKJ08_2006"/>
<sequence length="829" mass="91309">MNAKPMSDTEVDELRRKVWLYEKIFDTFPFFLYVKDPEELRIQVANKTWADAFGTTKEALLGQTDYAYFPKEHADATVAFDREVLASGEARSIEEVKRAGDEGEDRWYLTRKTLLRDDDGNVVCLLGATEDITAKRVAEEELRASKIKLEEQLREIERNRAVSARSLASYQNRALQMEIIRQQNEDLDKLAIDLASAKRVAEENARELETAARLKSEFLANFSHEIRTPLNGILGYCELLGREEGSRLTPHGRRDLNVIKANARTLLALINDILDLSKIEAGHMETVQETVDLESMAGECAATVQEYLKGKNVLLSHKVDPRAHAIRSDGLKLRQVMLNLLSNAAKFTDEGEIVLDVQAEGSGIVITVEDTGSGIPPDQLGAIFEKFRQVDGTSTRMKGGTGLGLAIVKELSHLLGGSIDVASVHGRGSTFTVRLPGVLEGVEVHTPAAPAHGEESTIRHRVLVVDDDPLVHQLLRSDLEAEGFDVLLAMDGVEALSVARQQTVSAIVLDIHLPKLDGWQVLSALKSDPALARIPVVLLSVEEQRAKGFSLGACEYLVKPVEPERLLSVVNKAIQPQAGEVLVVDDDAMTRQMVSRSLRHAGFSTVEAANGDEALLRMRIAKPALLMLDLAMPGMDGFEVLRRIRAEGSEIPVVVLTGKTLDEQDKRLLQEGMAGVVQKGGIALDKVVAEAKRLVMDHRDQAATKLPRILYVEDSPQNRDVVRRYLHGLFDVIEAEDGEHGLERAASDSPELILMDLSLPRLDGWEATRRLKANQALAGIPVIALTAHASREDQVRARSAGCDDFLTKPVDCDLLIGTIRRHLNGKANV</sequence>
<dbReference type="InterPro" id="IPR003661">
    <property type="entry name" value="HisK_dim/P_dom"/>
</dbReference>
<keyword evidence="12" id="KW-1185">Reference proteome</keyword>
<dbReference type="SUPFAM" id="SSF47384">
    <property type="entry name" value="Homodimeric domain of signal transducing histidine kinase"/>
    <property type="match status" value="1"/>
</dbReference>
<evidence type="ECO:0000259" key="9">
    <source>
        <dbReference type="PROSITE" id="PS50110"/>
    </source>
</evidence>
<dbReference type="CDD" id="cd00130">
    <property type="entry name" value="PAS"/>
    <property type="match status" value="1"/>
</dbReference>
<organism evidence="11 12">
    <name type="scientific">Vulgatibacter incomptus</name>
    <dbReference type="NCBI Taxonomy" id="1391653"/>
    <lineage>
        <taxon>Bacteria</taxon>
        <taxon>Pseudomonadati</taxon>
        <taxon>Myxococcota</taxon>
        <taxon>Myxococcia</taxon>
        <taxon>Myxococcales</taxon>
        <taxon>Cystobacterineae</taxon>
        <taxon>Vulgatibacteraceae</taxon>
        <taxon>Vulgatibacter</taxon>
    </lineage>
</organism>